<dbReference type="EMBL" id="KB446559">
    <property type="protein sequence ID" value="EME82448.1"/>
    <property type="molecule type" value="Genomic_DNA"/>
</dbReference>
<dbReference type="Proteomes" id="UP000016932">
    <property type="component" value="Unassembled WGS sequence"/>
</dbReference>
<proteinExistence type="predicted"/>
<evidence type="ECO:0000313" key="1">
    <source>
        <dbReference type="EMBL" id="EME82448.1"/>
    </source>
</evidence>
<dbReference type="RefSeq" id="XP_007927814.1">
    <property type="nucleotide sequence ID" value="XM_007929623.1"/>
</dbReference>
<sequence length="61" mass="6636">MPFSRLLLLHSSSLTESVHLLWTIANFHLSILAADMLACTMVSALPDAAVPPDWQSPLPAH</sequence>
<keyword evidence="2" id="KW-1185">Reference proteome</keyword>
<name>M3AZ33_PSEFD</name>
<dbReference type="AlphaFoldDB" id="M3AZ33"/>
<dbReference type="KEGG" id="pfj:MYCFIDRAFT_183105"/>
<evidence type="ECO:0000313" key="2">
    <source>
        <dbReference type="Proteomes" id="UP000016932"/>
    </source>
</evidence>
<accession>M3AZ33</accession>
<gene>
    <name evidence="1" type="ORF">MYCFIDRAFT_183105</name>
</gene>
<organism evidence="1 2">
    <name type="scientific">Pseudocercospora fijiensis (strain CIRAD86)</name>
    <name type="common">Black leaf streak disease fungus</name>
    <name type="synonym">Mycosphaerella fijiensis</name>
    <dbReference type="NCBI Taxonomy" id="383855"/>
    <lineage>
        <taxon>Eukaryota</taxon>
        <taxon>Fungi</taxon>
        <taxon>Dikarya</taxon>
        <taxon>Ascomycota</taxon>
        <taxon>Pezizomycotina</taxon>
        <taxon>Dothideomycetes</taxon>
        <taxon>Dothideomycetidae</taxon>
        <taxon>Mycosphaerellales</taxon>
        <taxon>Mycosphaerellaceae</taxon>
        <taxon>Pseudocercospora</taxon>
    </lineage>
</organism>
<dbReference type="VEuPathDB" id="FungiDB:MYCFIDRAFT_183105"/>
<dbReference type="GeneID" id="19334655"/>
<reference evidence="1 2" key="1">
    <citation type="journal article" date="2012" name="PLoS Pathog.">
        <title>Diverse lifestyles and strategies of plant pathogenesis encoded in the genomes of eighteen Dothideomycetes fungi.</title>
        <authorList>
            <person name="Ohm R.A."/>
            <person name="Feau N."/>
            <person name="Henrissat B."/>
            <person name="Schoch C.L."/>
            <person name="Horwitz B.A."/>
            <person name="Barry K.W."/>
            <person name="Condon B.J."/>
            <person name="Copeland A.C."/>
            <person name="Dhillon B."/>
            <person name="Glaser F."/>
            <person name="Hesse C.N."/>
            <person name="Kosti I."/>
            <person name="LaButti K."/>
            <person name="Lindquist E.A."/>
            <person name="Lucas S."/>
            <person name="Salamov A.A."/>
            <person name="Bradshaw R.E."/>
            <person name="Ciuffetti L."/>
            <person name="Hamelin R.C."/>
            <person name="Kema G.H.J."/>
            <person name="Lawrence C."/>
            <person name="Scott J.A."/>
            <person name="Spatafora J.W."/>
            <person name="Turgeon B.G."/>
            <person name="de Wit P.J.G.M."/>
            <person name="Zhong S."/>
            <person name="Goodwin S.B."/>
            <person name="Grigoriev I.V."/>
        </authorList>
    </citation>
    <scope>NUCLEOTIDE SEQUENCE [LARGE SCALE GENOMIC DNA]</scope>
    <source>
        <strain evidence="1 2">CIRAD86</strain>
    </source>
</reference>
<dbReference type="HOGENOM" id="CLU_2923692_0_0_1"/>
<protein>
    <submittedName>
        <fullName evidence="1">Uncharacterized protein</fullName>
    </submittedName>
</protein>